<evidence type="ECO:0000313" key="4">
    <source>
        <dbReference type="Proteomes" id="UP000762676"/>
    </source>
</evidence>
<gene>
    <name evidence="3" type="ORF">ElyMa_002287700</name>
</gene>
<keyword evidence="2" id="KW-0732">Signal</keyword>
<dbReference type="EMBL" id="BMAT01004744">
    <property type="protein sequence ID" value="GFR79394.1"/>
    <property type="molecule type" value="Genomic_DNA"/>
</dbReference>
<proteinExistence type="predicted"/>
<feature type="signal peptide" evidence="2">
    <location>
        <begin position="1"/>
        <end position="18"/>
    </location>
</feature>
<dbReference type="Proteomes" id="UP000762676">
    <property type="component" value="Unassembled WGS sequence"/>
</dbReference>
<protein>
    <recommendedName>
        <fullName evidence="5">Secreted protein</fullName>
    </recommendedName>
</protein>
<keyword evidence="4" id="KW-1185">Reference proteome</keyword>
<reference evidence="3 4" key="1">
    <citation type="journal article" date="2021" name="Elife">
        <title>Chloroplast acquisition without the gene transfer in kleptoplastic sea slugs, Plakobranchus ocellatus.</title>
        <authorList>
            <person name="Maeda T."/>
            <person name="Takahashi S."/>
            <person name="Yoshida T."/>
            <person name="Shimamura S."/>
            <person name="Takaki Y."/>
            <person name="Nagai Y."/>
            <person name="Toyoda A."/>
            <person name="Suzuki Y."/>
            <person name="Arimoto A."/>
            <person name="Ishii H."/>
            <person name="Satoh N."/>
            <person name="Nishiyama T."/>
            <person name="Hasebe M."/>
            <person name="Maruyama T."/>
            <person name="Minagawa J."/>
            <person name="Obokata J."/>
            <person name="Shigenobu S."/>
        </authorList>
    </citation>
    <scope>NUCLEOTIDE SEQUENCE [LARGE SCALE GENOMIC DNA]</scope>
</reference>
<feature type="compositionally biased region" description="Gly residues" evidence="1">
    <location>
        <begin position="116"/>
        <end position="127"/>
    </location>
</feature>
<evidence type="ECO:0008006" key="5">
    <source>
        <dbReference type="Google" id="ProtNLM"/>
    </source>
</evidence>
<feature type="compositionally biased region" description="Basic and acidic residues" evidence="1">
    <location>
        <begin position="89"/>
        <end position="104"/>
    </location>
</feature>
<feature type="region of interest" description="Disordered" evidence="1">
    <location>
        <begin position="81"/>
        <end position="127"/>
    </location>
</feature>
<evidence type="ECO:0000256" key="1">
    <source>
        <dbReference type="SAM" id="MobiDB-lite"/>
    </source>
</evidence>
<evidence type="ECO:0000256" key="2">
    <source>
        <dbReference type="SAM" id="SignalP"/>
    </source>
</evidence>
<sequence length="127" mass="13075">MTFLRFLLPAATLPGLPAATYTAPAAAPPPVAPGNASVICVGVDTHRPRLAASAHAAGHVNSNNKQTSDLSVACMVATNVPAAPAQQPREQDGGDQAEKTREQVEPPLLVKIRYGEWGGGGVERNGS</sequence>
<comment type="caution">
    <text evidence="3">The sequence shown here is derived from an EMBL/GenBank/DDBJ whole genome shotgun (WGS) entry which is preliminary data.</text>
</comment>
<dbReference type="AlphaFoldDB" id="A0AAV4G1K4"/>
<evidence type="ECO:0000313" key="3">
    <source>
        <dbReference type="EMBL" id="GFR79394.1"/>
    </source>
</evidence>
<accession>A0AAV4G1K4</accession>
<name>A0AAV4G1K4_9GAST</name>
<feature type="chain" id="PRO_5043495329" description="Secreted protein" evidence="2">
    <location>
        <begin position="19"/>
        <end position="127"/>
    </location>
</feature>
<organism evidence="3 4">
    <name type="scientific">Elysia marginata</name>
    <dbReference type="NCBI Taxonomy" id="1093978"/>
    <lineage>
        <taxon>Eukaryota</taxon>
        <taxon>Metazoa</taxon>
        <taxon>Spiralia</taxon>
        <taxon>Lophotrochozoa</taxon>
        <taxon>Mollusca</taxon>
        <taxon>Gastropoda</taxon>
        <taxon>Heterobranchia</taxon>
        <taxon>Euthyneura</taxon>
        <taxon>Panpulmonata</taxon>
        <taxon>Sacoglossa</taxon>
        <taxon>Placobranchoidea</taxon>
        <taxon>Plakobranchidae</taxon>
        <taxon>Elysia</taxon>
    </lineage>
</organism>